<dbReference type="SUPFAM" id="SSF52402">
    <property type="entry name" value="Adenine nucleotide alpha hydrolases-like"/>
    <property type="match status" value="2"/>
</dbReference>
<accession>A0AAD1M8D8</accession>
<evidence type="ECO:0000313" key="3">
    <source>
        <dbReference type="EMBL" id="BBX03421.1"/>
    </source>
</evidence>
<evidence type="ECO:0000313" key="4">
    <source>
        <dbReference type="Proteomes" id="UP000466681"/>
    </source>
</evidence>
<dbReference type="PANTHER" id="PTHR46268:SF6">
    <property type="entry name" value="UNIVERSAL STRESS PROTEIN UP12"/>
    <property type="match status" value="1"/>
</dbReference>
<gene>
    <name evidence="3" type="ORF">MMOR_43570</name>
</gene>
<protein>
    <submittedName>
        <fullName evidence="3">Universal stress protein</fullName>
    </submittedName>
</protein>
<dbReference type="Proteomes" id="UP000466681">
    <property type="component" value="Chromosome"/>
</dbReference>
<dbReference type="InterPro" id="IPR014729">
    <property type="entry name" value="Rossmann-like_a/b/a_fold"/>
</dbReference>
<dbReference type="AlphaFoldDB" id="A0AAD1M8D8"/>
<dbReference type="InterPro" id="IPR006015">
    <property type="entry name" value="Universal_stress_UspA"/>
</dbReference>
<keyword evidence="4" id="KW-1185">Reference proteome</keyword>
<reference evidence="3 4" key="1">
    <citation type="journal article" date="2019" name="Emerg. Microbes Infect.">
        <title>Comprehensive subspecies identification of 175 nontuberculous mycobacteria species based on 7547 genomic profiles.</title>
        <authorList>
            <person name="Matsumoto Y."/>
            <person name="Kinjo T."/>
            <person name="Motooka D."/>
            <person name="Nabeya D."/>
            <person name="Jung N."/>
            <person name="Uechi K."/>
            <person name="Horii T."/>
            <person name="Iida T."/>
            <person name="Fujita J."/>
            <person name="Nakamura S."/>
        </authorList>
    </citation>
    <scope>NUCLEOTIDE SEQUENCE [LARGE SCALE GENOMIC DNA]</scope>
    <source>
        <strain evidence="3 4">JCM 6375</strain>
    </source>
</reference>
<feature type="domain" description="UspA" evidence="2">
    <location>
        <begin position="153"/>
        <end position="284"/>
    </location>
</feature>
<dbReference type="KEGG" id="mmor:MMOR_43570"/>
<evidence type="ECO:0000259" key="2">
    <source>
        <dbReference type="Pfam" id="PF00582"/>
    </source>
</evidence>
<dbReference type="RefSeq" id="WP_083157397.1">
    <property type="nucleotide sequence ID" value="NZ_AP022560.1"/>
</dbReference>
<dbReference type="InterPro" id="IPR006016">
    <property type="entry name" value="UspA"/>
</dbReference>
<sequence>MSPDEVGVVVAVDGSPSAEAALKWAAQAARLRDTRLTIVHVIAPVVGTWLATPVPADVLSWQNDLGQQILEEAVSMATDAADGTLHVSTELLRATATPALVEMSQHAQMVVVGSRGRGRLARALLGSVSMGLVHHARCPVAVIRAETPNLDGPVLLGADLSPSAEAATSLAFEEASRRGVELVALHAWWGSGAFEFDLDWENLRVEVDRQVAEQLSVWHDRYPEVAVRRVIVRDQPAVRLVDYPGPPQMIVVGSHGHGAIASTLLGSVSTAVVQAAQTPVIVART</sequence>
<proteinExistence type="inferred from homology"/>
<name>A0AAD1M8D8_9MYCO</name>
<dbReference type="Pfam" id="PF00582">
    <property type="entry name" value="Usp"/>
    <property type="match status" value="2"/>
</dbReference>
<dbReference type="PRINTS" id="PR01438">
    <property type="entry name" value="UNVRSLSTRESS"/>
</dbReference>
<organism evidence="3 4">
    <name type="scientific">Mycolicibacterium moriokaense</name>
    <dbReference type="NCBI Taxonomy" id="39691"/>
    <lineage>
        <taxon>Bacteria</taxon>
        <taxon>Bacillati</taxon>
        <taxon>Actinomycetota</taxon>
        <taxon>Actinomycetes</taxon>
        <taxon>Mycobacteriales</taxon>
        <taxon>Mycobacteriaceae</taxon>
        <taxon>Mycolicibacterium</taxon>
    </lineage>
</organism>
<feature type="domain" description="UspA" evidence="2">
    <location>
        <begin position="8"/>
        <end position="144"/>
    </location>
</feature>
<evidence type="ECO:0000256" key="1">
    <source>
        <dbReference type="ARBA" id="ARBA00008791"/>
    </source>
</evidence>
<dbReference type="Gene3D" id="3.40.50.620">
    <property type="entry name" value="HUPs"/>
    <property type="match status" value="2"/>
</dbReference>
<comment type="similarity">
    <text evidence="1">Belongs to the universal stress protein A family.</text>
</comment>
<dbReference type="PANTHER" id="PTHR46268">
    <property type="entry name" value="STRESS RESPONSE PROTEIN NHAX"/>
    <property type="match status" value="1"/>
</dbReference>
<dbReference type="EMBL" id="AP022560">
    <property type="protein sequence ID" value="BBX03421.1"/>
    <property type="molecule type" value="Genomic_DNA"/>
</dbReference>